<dbReference type="STRING" id="279824.SAMN03080617_03965"/>
<evidence type="ECO:0000313" key="2">
    <source>
        <dbReference type="Proteomes" id="UP000198756"/>
    </source>
</evidence>
<name>A0A1G5ZJ32_9BACT</name>
<dbReference type="Proteomes" id="UP000198756">
    <property type="component" value="Unassembled WGS sequence"/>
</dbReference>
<accession>A0A1G5ZJ32</accession>
<gene>
    <name evidence="1" type="ORF">SAMN03080617_03965</name>
</gene>
<organism evidence="1 2">
    <name type="scientific">Algoriphagus alkaliphilus</name>
    <dbReference type="NCBI Taxonomy" id="279824"/>
    <lineage>
        <taxon>Bacteria</taxon>
        <taxon>Pseudomonadati</taxon>
        <taxon>Bacteroidota</taxon>
        <taxon>Cytophagia</taxon>
        <taxon>Cytophagales</taxon>
        <taxon>Cyclobacteriaceae</taxon>
        <taxon>Algoriphagus</taxon>
    </lineage>
</organism>
<dbReference type="OrthoDB" id="1262858at2"/>
<dbReference type="EMBL" id="FMXE01000041">
    <property type="protein sequence ID" value="SDA94794.1"/>
    <property type="molecule type" value="Genomic_DNA"/>
</dbReference>
<sequence length="86" mass="9988">MKQLFEIETDKPEVLDEFRELARKHKLAFREWKLAKNDNPSPSGDPFFDNPENVKEILRRKKEMDAGNIESVTLSDEAIKKLLDSG</sequence>
<proteinExistence type="predicted"/>
<keyword evidence="2" id="KW-1185">Reference proteome</keyword>
<dbReference type="RefSeq" id="WP_092734114.1">
    <property type="nucleotide sequence ID" value="NZ_FMXE01000041.1"/>
</dbReference>
<evidence type="ECO:0000313" key="1">
    <source>
        <dbReference type="EMBL" id="SDA94794.1"/>
    </source>
</evidence>
<dbReference type="AlphaFoldDB" id="A0A1G5ZJ32"/>
<protein>
    <submittedName>
        <fullName evidence="1">Uncharacterized protein</fullName>
    </submittedName>
</protein>
<reference evidence="2" key="1">
    <citation type="submission" date="2016-10" db="EMBL/GenBank/DDBJ databases">
        <authorList>
            <person name="Varghese N."/>
            <person name="Submissions S."/>
        </authorList>
    </citation>
    <scope>NUCLEOTIDE SEQUENCE [LARGE SCALE GENOMIC DNA]</scope>
    <source>
        <strain evidence="2">DSM 22703</strain>
    </source>
</reference>